<dbReference type="CDD" id="cd07571">
    <property type="entry name" value="ALP_N-acyl_transferase"/>
    <property type="match status" value="1"/>
</dbReference>
<dbReference type="EMBL" id="QUNG01000004">
    <property type="protein sequence ID" value="REG84250.1"/>
    <property type="molecule type" value="Genomic_DNA"/>
</dbReference>
<sequence length="533" mass="59765">MSDRLPDLTTRAGRKRPSALKNRSPYIVFIIGLLTGAIGVTSFAPFNFWPSYFVTLMAFATLILSSSTAKSAFWRSTSVGLGFFGAGVSWIFVSIDTYGQVGDIASTLITLLFVLVVTLFWSLSGWLAWRLIQRFKHISPALLIAFSLLLGEFARSHLFTGFPWLLPGYAIQETWLYELLPIGGIWLTSAIVVLTACLIPGRLFSSHNHIALILAVLLSWSAGLYLHYFPEQWVSQTGTLKTTLVQGNVPQELKWQQSTASSSLAYYEKATREHLDSDLVVWPETAITYFYHEVRPFLSPLRKQLADTDTTLITGVPDYNSKTNIYYNAMWATGNGFGLYYKRHLVPFGEYIPLASLVGPILDIFGMPMSSFSAGDSNQPTLQVGEWAAAPFICYEIVYPEQVRQLVRDSDFLITISNDAWFGASIGPWQHLQIARFRAKESGRYLIRATNTGVSAIIDQNGDIIAEAKQFERTTLTATVNTLRGITPYVQWGYWPVILLLLITFVLSYGSNKALSKRRISEKKSLLKSRLYQ</sequence>
<feature type="transmembrane region" description="Helical" evidence="9">
    <location>
        <begin position="211"/>
        <end position="229"/>
    </location>
</feature>
<evidence type="ECO:0000256" key="5">
    <source>
        <dbReference type="ARBA" id="ARBA00022692"/>
    </source>
</evidence>
<evidence type="ECO:0000256" key="2">
    <source>
        <dbReference type="ARBA" id="ARBA00010065"/>
    </source>
</evidence>
<evidence type="ECO:0000256" key="8">
    <source>
        <dbReference type="ARBA" id="ARBA00023315"/>
    </source>
</evidence>
<dbReference type="InterPro" id="IPR004563">
    <property type="entry name" value="Apolipo_AcylTrfase"/>
</dbReference>
<feature type="transmembrane region" description="Helical" evidence="9">
    <location>
        <begin position="24"/>
        <end position="43"/>
    </location>
</feature>
<reference evidence="11 12" key="1">
    <citation type="submission" date="2018-08" db="EMBL/GenBank/DDBJ databases">
        <title>Genomic Encyclopedia of Type Strains, Phase III (KMG-III): the genomes of soil and plant-associated and newly described type strains.</title>
        <authorList>
            <person name="Whitman W."/>
        </authorList>
    </citation>
    <scope>NUCLEOTIDE SEQUENCE [LARGE SCALE GENOMIC DNA]</scope>
    <source>
        <strain evidence="11 12">CECT 7375</strain>
    </source>
</reference>
<evidence type="ECO:0000256" key="4">
    <source>
        <dbReference type="ARBA" id="ARBA00022679"/>
    </source>
</evidence>
<keyword evidence="4 9" id="KW-0808">Transferase</keyword>
<evidence type="ECO:0000256" key="3">
    <source>
        <dbReference type="ARBA" id="ARBA00022475"/>
    </source>
</evidence>
<dbReference type="AlphaFoldDB" id="A0A3E0DN49"/>
<dbReference type="InterPro" id="IPR003010">
    <property type="entry name" value="C-N_Hydrolase"/>
</dbReference>
<feature type="transmembrane region" description="Helical" evidence="9">
    <location>
        <begin position="492"/>
        <end position="510"/>
    </location>
</feature>
<keyword evidence="12" id="KW-1185">Reference proteome</keyword>
<dbReference type="GO" id="GO:0005886">
    <property type="term" value="C:plasma membrane"/>
    <property type="evidence" value="ECO:0007669"/>
    <property type="project" value="UniProtKB-SubCell"/>
</dbReference>
<keyword evidence="3 9" id="KW-1003">Cell membrane</keyword>
<dbReference type="PANTHER" id="PTHR38686:SF1">
    <property type="entry name" value="APOLIPOPROTEIN N-ACYLTRANSFERASE"/>
    <property type="match status" value="1"/>
</dbReference>
<dbReference type="Pfam" id="PF00795">
    <property type="entry name" value="CN_hydrolase"/>
    <property type="match status" value="1"/>
</dbReference>
<dbReference type="PANTHER" id="PTHR38686">
    <property type="entry name" value="APOLIPOPROTEIN N-ACYLTRANSFERASE"/>
    <property type="match status" value="1"/>
</dbReference>
<dbReference type="Gene3D" id="3.60.110.10">
    <property type="entry name" value="Carbon-nitrogen hydrolase"/>
    <property type="match status" value="1"/>
</dbReference>
<feature type="transmembrane region" description="Helical" evidence="9">
    <location>
        <begin position="141"/>
        <end position="159"/>
    </location>
</feature>
<dbReference type="InterPro" id="IPR036526">
    <property type="entry name" value="C-N_Hydrolase_sf"/>
</dbReference>
<dbReference type="RefSeq" id="WP_115897156.1">
    <property type="nucleotide sequence ID" value="NZ_QUNG01000004.1"/>
</dbReference>
<name>A0A3E0DN49_9GAMM</name>
<keyword evidence="6 9" id="KW-1133">Transmembrane helix</keyword>
<keyword evidence="5 9" id="KW-0812">Transmembrane</keyword>
<comment type="pathway">
    <text evidence="9">Protein modification; lipoprotein biosynthesis (N-acyl transfer).</text>
</comment>
<dbReference type="OrthoDB" id="9804277at2"/>
<protein>
    <recommendedName>
        <fullName evidence="9">Apolipoprotein N-acyltransferase</fullName>
        <shortName evidence="9">ALP N-acyltransferase</shortName>
        <ecNumber evidence="9">2.3.1.269</ecNumber>
    </recommendedName>
</protein>
<evidence type="ECO:0000256" key="7">
    <source>
        <dbReference type="ARBA" id="ARBA00023136"/>
    </source>
</evidence>
<evidence type="ECO:0000313" key="11">
    <source>
        <dbReference type="EMBL" id="REG84250.1"/>
    </source>
</evidence>
<dbReference type="Pfam" id="PF20154">
    <property type="entry name" value="LNT_N"/>
    <property type="match status" value="1"/>
</dbReference>
<evidence type="ECO:0000256" key="9">
    <source>
        <dbReference type="HAMAP-Rule" id="MF_01148"/>
    </source>
</evidence>
<comment type="subcellular location">
    <subcellularLocation>
        <location evidence="1 9">Cell membrane</location>
        <topology evidence="1 9">Multi-pass membrane protein</topology>
    </subcellularLocation>
</comment>
<dbReference type="UniPathway" id="UPA00666"/>
<gene>
    <name evidence="9" type="primary">lnt</name>
    <name evidence="11" type="ORF">DFP81_104129</name>
</gene>
<dbReference type="GO" id="GO:0016410">
    <property type="term" value="F:N-acyltransferase activity"/>
    <property type="evidence" value="ECO:0007669"/>
    <property type="project" value="UniProtKB-UniRule"/>
</dbReference>
<dbReference type="SUPFAM" id="SSF56317">
    <property type="entry name" value="Carbon-nitrogen hydrolase"/>
    <property type="match status" value="1"/>
</dbReference>
<proteinExistence type="inferred from homology"/>
<evidence type="ECO:0000259" key="10">
    <source>
        <dbReference type="PROSITE" id="PS50263"/>
    </source>
</evidence>
<keyword evidence="7 9" id="KW-0472">Membrane</keyword>
<comment type="function">
    <text evidence="9">Catalyzes the phospholipid dependent N-acylation of the N-terminal cysteine of apolipoprotein, the last step in lipoprotein maturation.</text>
</comment>
<evidence type="ECO:0000256" key="6">
    <source>
        <dbReference type="ARBA" id="ARBA00022989"/>
    </source>
</evidence>
<feature type="domain" description="CN hydrolase" evidence="10">
    <location>
        <begin position="245"/>
        <end position="482"/>
    </location>
</feature>
<accession>A0A3E0DN49</accession>
<keyword evidence="11" id="KW-0449">Lipoprotein</keyword>
<keyword evidence="8 9" id="KW-0012">Acyltransferase</keyword>
<feature type="transmembrane region" description="Helical" evidence="9">
    <location>
        <begin position="104"/>
        <end position="129"/>
    </location>
</feature>
<comment type="similarity">
    <text evidence="2 9">Belongs to the CN hydrolase family. Apolipoprotein N-acyltransferase subfamily.</text>
</comment>
<dbReference type="NCBIfam" id="TIGR00546">
    <property type="entry name" value="lnt"/>
    <property type="match status" value="1"/>
</dbReference>
<feature type="transmembrane region" description="Helical" evidence="9">
    <location>
        <begin position="49"/>
        <end position="65"/>
    </location>
</feature>
<feature type="transmembrane region" description="Helical" evidence="9">
    <location>
        <begin position="179"/>
        <end position="199"/>
    </location>
</feature>
<dbReference type="PROSITE" id="PS50263">
    <property type="entry name" value="CN_HYDROLASE"/>
    <property type="match status" value="1"/>
</dbReference>
<dbReference type="InterPro" id="IPR045378">
    <property type="entry name" value="LNT_N"/>
</dbReference>
<comment type="catalytic activity">
    <reaction evidence="9">
        <text>N-terminal S-1,2-diacyl-sn-glyceryl-L-cysteinyl-[lipoprotein] + a glycerophospholipid = N-acyl-S-1,2-diacyl-sn-glyceryl-L-cysteinyl-[lipoprotein] + a 2-acyl-sn-glycero-3-phospholipid + H(+)</text>
        <dbReference type="Rhea" id="RHEA:48228"/>
        <dbReference type="Rhea" id="RHEA-COMP:14681"/>
        <dbReference type="Rhea" id="RHEA-COMP:14684"/>
        <dbReference type="ChEBI" id="CHEBI:15378"/>
        <dbReference type="ChEBI" id="CHEBI:136912"/>
        <dbReference type="ChEBI" id="CHEBI:140656"/>
        <dbReference type="ChEBI" id="CHEBI:140657"/>
        <dbReference type="ChEBI" id="CHEBI:140660"/>
        <dbReference type="EC" id="2.3.1.269"/>
    </reaction>
</comment>
<evidence type="ECO:0000313" key="12">
    <source>
        <dbReference type="Proteomes" id="UP000256542"/>
    </source>
</evidence>
<dbReference type="EC" id="2.3.1.269" evidence="9"/>
<feature type="transmembrane region" description="Helical" evidence="9">
    <location>
        <begin position="72"/>
        <end position="92"/>
    </location>
</feature>
<dbReference type="HAMAP" id="MF_01148">
    <property type="entry name" value="Lnt"/>
    <property type="match status" value="1"/>
</dbReference>
<organism evidence="11 12">
    <name type="scientific">Marinomonas pollencensis</name>
    <dbReference type="NCBI Taxonomy" id="491954"/>
    <lineage>
        <taxon>Bacteria</taxon>
        <taxon>Pseudomonadati</taxon>
        <taxon>Pseudomonadota</taxon>
        <taxon>Gammaproteobacteria</taxon>
        <taxon>Oceanospirillales</taxon>
        <taxon>Oceanospirillaceae</taxon>
        <taxon>Marinomonas</taxon>
    </lineage>
</organism>
<evidence type="ECO:0000256" key="1">
    <source>
        <dbReference type="ARBA" id="ARBA00004651"/>
    </source>
</evidence>
<dbReference type="GO" id="GO:0042158">
    <property type="term" value="P:lipoprotein biosynthetic process"/>
    <property type="evidence" value="ECO:0007669"/>
    <property type="project" value="UniProtKB-UniRule"/>
</dbReference>
<comment type="caution">
    <text evidence="11">The sequence shown here is derived from an EMBL/GenBank/DDBJ whole genome shotgun (WGS) entry which is preliminary data.</text>
</comment>
<dbReference type="Proteomes" id="UP000256542">
    <property type="component" value="Unassembled WGS sequence"/>
</dbReference>